<evidence type="ECO:0000259" key="2">
    <source>
        <dbReference type="Pfam" id="PF01850"/>
    </source>
</evidence>
<keyword evidence="4" id="KW-1185">Reference proteome</keyword>
<organism evidence="3 4">
    <name type="scientific">Thermofilum pendens (strain DSM 2475 / Hrk 5)</name>
    <dbReference type="NCBI Taxonomy" id="368408"/>
    <lineage>
        <taxon>Archaea</taxon>
        <taxon>Thermoproteota</taxon>
        <taxon>Thermoprotei</taxon>
        <taxon>Thermofilales</taxon>
        <taxon>Thermofilaceae</taxon>
        <taxon>Thermofilum</taxon>
    </lineage>
</organism>
<dbReference type="Pfam" id="PF01850">
    <property type="entry name" value="PIN"/>
    <property type="match status" value="1"/>
</dbReference>
<proteinExistence type="predicted"/>
<evidence type="ECO:0000313" key="3">
    <source>
        <dbReference type="EMBL" id="ABL77460.1"/>
    </source>
</evidence>
<protein>
    <recommendedName>
        <fullName evidence="2">PIN domain-containing protein</fullName>
    </recommendedName>
</protein>
<accession>A1RW80</accession>
<dbReference type="STRING" id="368408.Tpen_0050"/>
<dbReference type="CDD" id="cd09873">
    <property type="entry name" value="PIN_Pae0151-like"/>
    <property type="match status" value="1"/>
</dbReference>
<feature type="domain" description="PIN" evidence="2">
    <location>
        <begin position="5"/>
        <end position="124"/>
    </location>
</feature>
<dbReference type="KEGG" id="tpe:Tpen_0050"/>
<dbReference type="EnsemblBacteria" id="ABL77460">
    <property type="protein sequence ID" value="ABL77460"/>
    <property type="gene ID" value="Tpen_0050"/>
</dbReference>
<dbReference type="GeneID" id="4600784"/>
<reference evidence="4" key="1">
    <citation type="journal article" date="2008" name="J. Bacteriol.">
        <title>Genome sequence of Thermofilum pendens reveals an exceptional loss of biosynthetic pathways without genome reduction.</title>
        <authorList>
            <person name="Anderson I."/>
            <person name="Rodriguez J."/>
            <person name="Susanti D."/>
            <person name="Porat I."/>
            <person name="Reich C."/>
            <person name="Ulrich L.E."/>
            <person name="Elkins J.G."/>
            <person name="Mavromatis K."/>
            <person name="Lykidis A."/>
            <person name="Kim E."/>
            <person name="Thompson L.S."/>
            <person name="Nolan M."/>
            <person name="Land M."/>
            <person name="Copeland A."/>
            <person name="Lapidus A."/>
            <person name="Lucas S."/>
            <person name="Detter C."/>
            <person name="Zhulin I.B."/>
            <person name="Olsen G.J."/>
            <person name="Whitman W."/>
            <person name="Mukhopadhyay B."/>
            <person name="Bristow J."/>
            <person name="Kyrpides N."/>
        </authorList>
    </citation>
    <scope>NUCLEOTIDE SEQUENCE [LARGE SCALE GENOMIC DNA]</scope>
    <source>
        <strain evidence="4">DSM 2475 / Hrk 5</strain>
    </source>
</reference>
<dbReference type="SUPFAM" id="SSF88723">
    <property type="entry name" value="PIN domain-like"/>
    <property type="match status" value="1"/>
</dbReference>
<evidence type="ECO:0000313" key="4">
    <source>
        <dbReference type="Proteomes" id="UP000000641"/>
    </source>
</evidence>
<dbReference type="InterPro" id="IPR051619">
    <property type="entry name" value="TypeII_TA_RNase_PINc/VapC"/>
</dbReference>
<dbReference type="AlphaFoldDB" id="A1RW80"/>
<gene>
    <name evidence="3" type="ordered locus">Tpen_0050</name>
</gene>
<dbReference type="PANTHER" id="PTHR35901:SF1">
    <property type="entry name" value="EXONUCLEASE VAPC9"/>
    <property type="match status" value="1"/>
</dbReference>
<dbReference type="RefSeq" id="WP_011751725.1">
    <property type="nucleotide sequence ID" value="NC_008698.1"/>
</dbReference>
<evidence type="ECO:0000256" key="1">
    <source>
        <dbReference type="ARBA" id="ARBA00022842"/>
    </source>
</evidence>
<dbReference type="Gene3D" id="3.40.50.1010">
    <property type="entry name" value="5'-nuclease"/>
    <property type="match status" value="1"/>
</dbReference>
<dbReference type="PANTHER" id="PTHR35901">
    <property type="entry name" value="RIBONUCLEASE VAPC3"/>
    <property type="match status" value="1"/>
</dbReference>
<dbReference type="EMBL" id="CP000505">
    <property type="protein sequence ID" value="ABL77460.1"/>
    <property type="molecule type" value="Genomic_DNA"/>
</dbReference>
<dbReference type="OrthoDB" id="269293at2157"/>
<dbReference type="InterPro" id="IPR044153">
    <property type="entry name" value="PIN_Pae0151-like"/>
</dbReference>
<keyword evidence="1" id="KW-0460">Magnesium</keyword>
<name>A1RW80_THEPD</name>
<dbReference type="Proteomes" id="UP000000641">
    <property type="component" value="Chromosome"/>
</dbReference>
<sequence length="140" mass="16071">MREAVVDASVVVKWFVEEEGSDKALKVRDMYVEGEVELVAPELLVYEVLNALYYKRLFSEEEMAQVLEALEAYSFKLYPLKGEYARKALEISYRCDVTVYDASYVALAVLRDTYVYTADEKLARRLGEPYSGRVKLISSL</sequence>
<dbReference type="InterPro" id="IPR002716">
    <property type="entry name" value="PIN_dom"/>
</dbReference>
<dbReference type="eggNOG" id="arCOG00727">
    <property type="taxonomic scope" value="Archaea"/>
</dbReference>
<dbReference type="HOGENOM" id="CLU_121774_1_0_2"/>
<dbReference type="InterPro" id="IPR029060">
    <property type="entry name" value="PIN-like_dom_sf"/>
</dbReference>